<evidence type="ECO:0000313" key="5">
    <source>
        <dbReference type="Proteomes" id="UP000683360"/>
    </source>
</evidence>
<proteinExistence type="predicted"/>
<feature type="domain" description="A to I editase" evidence="3">
    <location>
        <begin position="291"/>
        <end position="326"/>
    </location>
</feature>
<dbReference type="GO" id="GO:0005730">
    <property type="term" value="C:nucleolus"/>
    <property type="evidence" value="ECO:0007669"/>
    <property type="project" value="TreeGrafter"/>
</dbReference>
<evidence type="ECO:0000259" key="2">
    <source>
        <dbReference type="PROSITE" id="PS50137"/>
    </source>
</evidence>
<dbReference type="PANTHER" id="PTHR10910:SF145">
    <property type="entry name" value="DOUBLE-STRANDED RNA-SPECIFIC ADENOSINE DEAMINASE-LIKE"/>
    <property type="match status" value="1"/>
</dbReference>
<accession>A0A8S3RIL7</accession>
<dbReference type="PROSITE" id="PS50141">
    <property type="entry name" value="A_DEAMIN_EDITASE"/>
    <property type="match status" value="2"/>
</dbReference>
<evidence type="ECO:0000259" key="3">
    <source>
        <dbReference type="PROSITE" id="PS50141"/>
    </source>
</evidence>
<dbReference type="GO" id="GO:0006396">
    <property type="term" value="P:RNA processing"/>
    <property type="evidence" value="ECO:0007669"/>
    <property type="project" value="InterPro"/>
</dbReference>
<dbReference type="GO" id="GO:0003725">
    <property type="term" value="F:double-stranded RNA binding"/>
    <property type="evidence" value="ECO:0007669"/>
    <property type="project" value="TreeGrafter"/>
</dbReference>
<dbReference type="Gene3D" id="3.30.160.20">
    <property type="match status" value="2"/>
</dbReference>
<evidence type="ECO:0000313" key="4">
    <source>
        <dbReference type="EMBL" id="CAG2209071.1"/>
    </source>
</evidence>
<keyword evidence="1" id="KW-0694">RNA-binding</keyword>
<feature type="domain" description="DRBM" evidence="2">
    <location>
        <begin position="47"/>
        <end position="115"/>
    </location>
</feature>
<feature type="domain" description="A to I editase" evidence="3">
    <location>
        <begin position="356"/>
        <end position="578"/>
    </location>
</feature>
<dbReference type="AlphaFoldDB" id="A0A8S3RIL7"/>
<dbReference type="OrthoDB" id="10268011at2759"/>
<feature type="domain" description="DRBM" evidence="2">
    <location>
        <begin position="169"/>
        <end position="234"/>
    </location>
</feature>
<dbReference type="CDD" id="cd19905">
    <property type="entry name" value="DSRM_ADAD1"/>
    <property type="match status" value="1"/>
</dbReference>
<dbReference type="GO" id="GO:0003726">
    <property type="term" value="F:double-stranded RNA adenosine deaminase activity"/>
    <property type="evidence" value="ECO:0007669"/>
    <property type="project" value="TreeGrafter"/>
</dbReference>
<dbReference type="PROSITE" id="PS50137">
    <property type="entry name" value="DS_RBD"/>
    <property type="match status" value="2"/>
</dbReference>
<dbReference type="Pfam" id="PF02137">
    <property type="entry name" value="A_deamin"/>
    <property type="match status" value="1"/>
</dbReference>
<gene>
    <name evidence="4" type="ORF">MEDL_23209</name>
</gene>
<dbReference type="SUPFAM" id="SSF54768">
    <property type="entry name" value="dsRNA-binding domain-like"/>
    <property type="match status" value="2"/>
</dbReference>
<evidence type="ECO:0000256" key="1">
    <source>
        <dbReference type="PROSITE-ProRule" id="PRU00266"/>
    </source>
</evidence>
<dbReference type="Proteomes" id="UP000683360">
    <property type="component" value="Unassembled WGS sequence"/>
</dbReference>
<dbReference type="SMART" id="SM00552">
    <property type="entry name" value="ADEAMc"/>
    <property type="match status" value="1"/>
</dbReference>
<dbReference type="CDD" id="cd19875">
    <property type="entry name" value="DSRM_EIF2AK2-like"/>
    <property type="match status" value="1"/>
</dbReference>
<dbReference type="Pfam" id="PF00035">
    <property type="entry name" value="dsrm"/>
    <property type="match status" value="2"/>
</dbReference>
<dbReference type="GO" id="GO:0005737">
    <property type="term" value="C:cytoplasm"/>
    <property type="evidence" value="ECO:0007669"/>
    <property type="project" value="TreeGrafter"/>
</dbReference>
<name>A0A8S3RIL7_MYTED</name>
<dbReference type="GO" id="GO:0008251">
    <property type="term" value="F:tRNA-specific adenosine deaminase activity"/>
    <property type="evidence" value="ECO:0007669"/>
    <property type="project" value="TreeGrafter"/>
</dbReference>
<organism evidence="4 5">
    <name type="scientific">Mytilus edulis</name>
    <name type="common">Blue mussel</name>
    <dbReference type="NCBI Taxonomy" id="6550"/>
    <lineage>
        <taxon>Eukaryota</taxon>
        <taxon>Metazoa</taxon>
        <taxon>Spiralia</taxon>
        <taxon>Lophotrochozoa</taxon>
        <taxon>Mollusca</taxon>
        <taxon>Bivalvia</taxon>
        <taxon>Autobranchia</taxon>
        <taxon>Pteriomorphia</taxon>
        <taxon>Mytilida</taxon>
        <taxon>Mytiloidea</taxon>
        <taxon>Mytilidae</taxon>
        <taxon>Mytilinae</taxon>
        <taxon>Mytilus</taxon>
    </lineage>
</organism>
<keyword evidence="5" id="KW-1185">Reference proteome</keyword>
<dbReference type="PANTHER" id="PTHR10910">
    <property type="entry name" value="EUKARYOTE SPECIFIC DSRNA BINDING PROTEIN"/>
    <property type="match status" value="1"/>
</dbReference>
<dbReference type="InterPro" id="IPR002466">
    <property type="entry name" value="A_deamin"/>
</dbReference>
<dbReference type="SMART" id="SM00358">
    <property type="entry name" value="DSRM"/>
    <property type="match status" value="2"/>
</dbReference>
<dbReference type="InterPro" id="IPR044455">
    <property type="entry name" value="ADAD1_DSRM"/>
</dbReference>
<protein>
    <submittedName>
        <fullName evidence="4">Adenosine deaminase domain-containing protein 1</fullName>
    </submittedName>
</protein>
<sequence>MDGRTGLTDRDSCHCQKKGCLRLHRLHSDIYQIPPELVRDFKSGAKHPVSALNEFCALQRRKLEVREVAVTVMTLSVSFASQCDVDGRKFPQGVGKTKKEAKTNAAHIALSILLGLQDHHQDEEESGNVIFDSMGRKIVMKDGHERAVCVNAPFTTQAETKAAASLQKTPVQQLQEYCSQRRVPFNIEVSEHPGPFGFEALVYVDDDLIAKESARTKKDAKNQAVSEALSLLIQSNTYPTVNKIIEEDRIAQLSFKVLNEKLKDVPEIANDKISLAAFLIKRGDSEPQVVAFGTGNCCLSKDSLTLDGRCMIDSYAVALARRALVKPCTPLSDEKQQLVSQGAHFPNFAEDLPGWFNTKNEDGEVLPVEEDQEPRQTMADLSGDQSLLLMTCSDKLLLWNVVGVQGALFSNFLQPTYISSITVGRQYDHGHFSRAMCCRVYDVLENDLPDGYHINHPTLTTLSTPYQHHDETLTHLCMNWSVEDEVEVIDGLEGRTDDISPSKTGATKASRLCKAGFLHRYKELAKLTSQNQLLQVPTYSAAKQMNKNYQRAKQAFRKHCYDIGIGNWVRKPVEVDQFVK</sequence>
<dbReference type="EMBL" id="CAJPWZ010001132">
    <property type="protein sequence ID" value="CAG2209071.1"/>
    <property type="molecule type" value="Genomic_DNA"/>
</dbReference>
<comment type="caution">
    <text evidence="4">The sequence shown here is derived from an EMBL/GenBank/DDBJ whole genome shotgun (WGS) entry which is preliminary data.</text>
</comment>
<dbReference type="GO" id="GO:0006382">
    <property type="term" value="P:adenosine to inosine editing"/>
    <property type="evidence" value="ECO:0007669"/>
    <property type="project" value="TreeGrafter"/>
</dbReference>
<reference evidence="4" key="1">
    <citation type="submission" date="2021-03" db="EMBL/GenBank/DDBJ databases">
        <authorList>
            <person name="Bekaert M."/>
        </authorList>
    </citation>
    <scope>NUCLEOTIDE SEQUENCE</scope>
</reference>
<dbReference type="InterPro" id="IPR014720">
    <property type="entry name" value="dsRBD_dom"/>
</dbReference>